<keyword evidence="2" id="KW-0812">Transmembrane</keyword>
<reference evidence="4 5" key="1">
    <citation type="journal article" date="2016" name="Genome Biol. Evol.">
        <title>Gene Family Evolution Reflects Adaptation to Soil Environmental Stressors in the Genome of the Collembolan Orchesella cincta.</title>
        <authorList>
            <person name="Faddeeva-Vakhrusheva A."/>
            <person name="Derks M.F."/>
            <person name="Anvar S.Y."/>
            <person name="Agamennone V."/>
            <person name="Suring W."/>
            <person name="Smit S."/>
            <person name="van Straalen N.M."/>
            <person name="Roelofs D."/>
        </authorList>
    </citation>
    <scope>NUCLEOTIDE SEQUENCE [LARGE SCALE GENOMIC DNA]</scope>
    <source>
        <tissue evidence="4">Mixed pool</tissue>
    </source>
</reference>
<accession>A0A1D2NFY0</accession>
<dbReference type="GO" id="GO:0005085">
    <property type="term" value="F:guanyl-nucleotide exchange factor activity"/>
    <property type="evidence" value="ECO:0007669"/>
    <property type="project" value="InterPro"/>
</dbReference>
<evidence type="ECO:0000256" key="2">
    <source>
        <dbReference type="SAM" id="Phobius"/>
    </source>
</evidence>
<evidence type="ECO:0000313" key="5">
    <source>
        <dbReference type="Proteomes" id="UP000094527"/>
    </source>
</evidence>
<evidence type="ECO:0000259" key="3">
    <source>
        <dbReference type="PROSITE" id="PS50010"/>
    </source>
</evidence>
<name>A0A1D2NFY0_ORCCI</name>
<dbReference type="InterPro" id="IPR000219">
    <property type="entry name" value="DH_dom"/>
</dbReference>
<dbReference type="SUPFAM" id="SSF50729">
    <property type="entry name" value="PH domain-like"/>
    <property type="match status" value="1"/>
</dbReference>
<dbReference type="PANTHER" id="PTHR13217:SF6">
    <property type="entry name" value="PLECKSTRIN HOMOLOGY DOMAIN-CONTAINING FAMILY G MEMBER 7"/>
    <property type="match status" value="1"/>
</dbReference>
<dbReference type="AlphaFoldDB" id="A0A1D2NFY0"/>
<dbReference type="Gene3D" id="2.30.29.30">
    <property type="entry name" value="Pleckstrin-homology domain (PH domain)/Phosphotyrosine-binding domain (PTB)"/>
    <property type="match status" value="1"/>
</dbReference>
<evidence type="ECO:0000313" key="4">
    <source>
        <dbReference type="EMBL" id="ODN04137.1"/>
    </source>
</evidence>
<gene>
    <name evidence="4" type="ORF">Ocin01_02539</name>
</gene>
<dbReference type="PROSITE" id="PS00741">
    <property type="entry name" value="DH_1"/>
    <property type="match status" value="1"/>
</dbReference>
<feature type="region of interest" description="Disordered" evidence="1">
    <location>
        <begin position="50"/>
        <end position="84"/>
    </location>
</feature>
<organism evidence="4 5">
    <name type="scientific">Orchesella cincta</name>
    <name type="common">Springtail</name>
    <name type="synonym">Podura cincta</name>
    <dbReference type="NCBI Taxonomy" id="48709"/>
    <lineage>
        <taxon>Eukaryota</taxon>
        <taxon>Metazoa</taxon>
        <taxon>Ecdysozoa</taxon>
        <taxon>Arthropoda</taxon>
        <taxon>Hexapoda</taxon>
        <taxon>Collembola</taxon>
        <taxon>Entomobryomorpha</taxon>
        <taxon>Entomobryoidea</taxon>
        <taxon>Orchesellidae</taxon>
        <taxon>Orchesellinae</taxon>
        <taxon>Orchesella</taxon>
    </lineage>
</organism>
<dbReference type="PROSITE" id="PS50010">
    <property type="entry name" value="DH_2"/>
    <property type="match status" value="1"/>
</dbReference>
<feature type="transmembrane region" description="Helical" evidence="2">
    <location>
        <begin position="266"/>
        <end position="286"/>
    </location>
</feature>
<keyword evidence="5" id="KW-1185">Reference proteome</keyword>
<dbReference type="Gene3D" id="1.20.900.10">
    <property type="entry name" value="Dbl homology (DH) domain"/>
    <property type="match status" value="1"/>
</dbReference>
<dbReference type="EMBL" id="LJIJ01000054">
    <property type="protein sequence ID" value="ODN04137.1"/>
    <property type="molecule type" value="Genomic_DNA"/>
</dbReference>
<protein>
    <submittedName>
        <fullName evidence="4">Pleckstrin y domain-containing family G member 7</fullName>
    </submittedName>
</protein>
<proteinExistence type="predicted"/>
<dbReference type="SUPFAM" id="SSF48065">
    <property type="entry name" value="DBL homology domain (DH-domain)"/>
    <property type="match status" value="1"/>
</dbReference>
<dbReference type="InterPro" id="IPR011993">
    <property type="entry name" value="PH-like_dom_sf"/>
</dbReference>
<dbReference type="OrthoDB" id="5585231at2759"/>
<keyword evidence="2" id="KW-0472">Membrane</keyword>
<dbReference type="STRING" id="48709.A0A1D2NFY0"/>
<dbReference type="GO" id="GO:0007266">
    <property type="term" value="P:Rho protein signal transduction"/>
    <property type="evidence" value="ECO:0007669"/>
    <property type="project" value="TreeGrafter"/>
</dbReference>
<dbReference type="InterPro" id="IPR040181">
    <property type="entry name" value="PKHG5/7"/>
</dbReference>
<comment type="caution">
    <text evidence="4">The sequence shown here is derived from an EMBL/GenBank/DDBJ whole genome shotgun (WGS) entry which is preliminary data.</text>
</comment>
<keyword evidence="2" id="KW-1133">Transmembrane helix</keyword>
<dbReference type="InterPro" id="IPR035899">
    <property type="entry name" value="DBL_dom_sf"/>
</dbReference>
<evidence type="ECO:0000256" key="1">
    <source>
        <dbReference type="SAM" id="MobiDB-lite"/>
    </source>
</evidence>
<dbReference type="Proteomes" id="UP000094527">
    <property type="component" value="Unassembled WGS sequence"/>
</dbReference>
<dbReference type="PANTHER" id="PTHR13217">
    <property type="entry name" value="PLECKSTRIN HOMOLOGY DOMAIN-CONTAINING FAMILY G MEMBER 7"/>
    <property type="match status" value="1"/>
</dbReference>
<sequence length="424" mass="48463">MSDRCLERRITPALFRGTQGFLGGEKLVEGKETEPSKPFPLVPVKSEKDLLTNVTSTENTTSGGGSSIPQQPPPEESISDPDVRQKMRQKEALWDLFQSECSFLYDHLMVLKNLCMKDPRCKKLQLTDLLVSPVQHIMKVPLILKDIQSRTNEPQEKELISQILEIQENSILHACRVPLSQSIGVKELYVKTWVPEFLRVALSRQPCDSIIVSPRRQIIHEGLLQLWDTGKPTETYVILFDDMLLITRRKKGLSKKEINVLFTTHYFIYVVVHIVKLIVSPVFTLFPHRFCQKSSLTENWQSACGKSGSVVGSGLETNHRYIVYRQPISLDRFFIHDIAEAENTSAKLDYAFVLVALNRFQQIVAVHTFQAPSDQVKVRSLSKLFYFIFTPTLCFFTRCFFVDVGWELNAEAISTMQLYLVTTS</sequence>
<dbReference type="Pfam" id="PF00621">
    <property type="entry name" value="RhoGEF"/>
    <property type="match status" value="1"/>
</dbReference>
<dbReference type="InterPro" id="IPR001331">
    <property type="entry name" value="GDS_CDC24_CS"/>
</dbReference>
<feature type="domain" description="DH" evidence="3">
    <location>
        <begin position="118"/>
        <end position="177"/>
    </location>
</feature>